<proteinExistence type="predicted"/>
<dbReference type="EMBL" id="KN822993">
    <property type="protein sequence ID" value="KIO28546.1"/>
    <property type="molecule type" value="Genomic_DNA"/>
</dbReference>
<feature type="signal peptide" evidence="1">
    <location>
        <begin position="1"/>
        <end position="17"/>
    </location>
</feature>
<protein>
    <submittedName>
        <fullName evidence="2">Uncharacterized protein</fullName>
    </submittedName>
</protein>
<name>A0A0C3QLN3_9AGAM</name>
<reference evidence="3" key="2">
    <citation type="submission" date="2015-01" db="EMBL/GenBank/DDBJ databases">
        <title>Evolutionary Origins and Diversification of the Mycorrhizal Mutualists.</title>
        <authorList>
            <consortium name="DOE Joint Genome Institute"/>
            <consortium name="Mycorrhizal Genomics Consortium"/>
            <person name="Kohler A."/>
            <person name="Kuo A."/>
            <person name="Nagy L.G."/>
            <person name="Floudas D."/>
            <person name="Copeland A."/>
            <person name="Barry K.W."/>
            <person name="Cichocki N."/>
            <person name="Veneault-Fourrey C."/>
            <person name="LaButti K."/>
            <person name="Lindquist E.A."/>
            <person name="Lipzen A."/>
            <person name="Lundell T."/>
            <person name="Morin E."/>
            <person name="Murat C."/>
            <person name="Riley R."/>
            <person name="Ohm R."/>
            <person name="Sun H."/>
            <person name="Tunlid A."/>
            <person name="Henrissat B."/>
            <person name="Grigoriev I.V."/>
            <person name="Hibbett D.S."/>
            <person name="Martin F."/>
        </authorList>
    </citation>
    <scope>NUCLEOTIDE SEQUENCE [LARGE SCALE GENOMIC DNA]</scope>
    <source>
        <strain evidence="3">MUT 4182</strain>
    </source>
</reference>
<dbReference type="Proteomes" id="UP000054248">
    <property type="component" value="Unassembled WGS sequence"/>
</dbReference>
<dbReference type="AlphaFoldDB" id="A0A0C3QLN3"/>
<sequence length="55" mass="6385">MITFSFFLMLVLGWSLATHKFNYPTLFRPRHTLRCLCRFAKPTSSVHVCTSAMAF</sequence>
<accession>A0A0C3QLN3</accession>
<keyword evidence="3" id="KW-1185">Reference proteome</keyword>
<keyword evidence="1" id="KW-0732">Signal</keyword>
<reference evidence="2 3" key="1">
    <citation type="submission" date="2014-04" db="EMBL/GenBank/DDBJ databases">
        <authorList>
            <consortium name="DOE Joint Genome Institute"/>
            <person name="Kuo A."/>
            <person name="Girlanda M."/>
            <person name="Perotto S."/>
            <person name="Kohler A."/>
            <person name="Nagy L.G."/>
            <person name="Floudas D."/>
            <person name="Copeland A."/>
            <person name="Barry K.W."/>
            <person name="Cichocki N."/>
            <person name="Veneault-Fourrey C."/>
            <person name="LaButti K."/>
            <person name="Lindquist E.A."/>
            <person name="Lipzen A."/>
            <person name="Lundell T."/>
            <person name="Morin E."/>
            <person name="Murat C."/>
            <person name="Sun H."/>
            <person name="Tunlid A."/>
            <person name="Henrissat B."/>
            <person name="Grigoriev I.V."/>
            <person name="Hibbett D.S."/>
            <person name="Martin F."/>
            <person name="Nordberg H.P."/>
            <person name="Cantor M.N."/>
            <person name="Hua S.X."/>
        </authorList>
    </citation>
    <scope>NUCLEOTIDE SEQUENCE [LARGE SCALE GENOMIC DNA]</scope>
    <source>
        <strain evidence="2 3">MUT 4182</strain>
    </source>
</reference>
<evidence type="ECO:0000256" key="1">
    <source>
        <dbReference type="SAM" id="SignalP"/>
    </source>
</evidence>
<dbReference type="HOGENOM" id="CLU_3034106_0_0_1"/>
<gene>
    <name evidence="2" type="ORF">M407DRAFT_180387</name>
</gene>
<evidence type="ECO:0000313" key="2">
    <source>
        <dbReference type="EMBL" id="KIO28546.1"/>
    </source>
</evidence>
<organism evidence="2 3">
    <name type="scientific">Tulasnella calospora MUT 4182</name>
    <dbReference type="NCBI Taxonomy" id="1051891"/>
    <lineage>
        <taxon>Eukaryota</taxon>
        <taxon>Fungi</taxon>
        <taxon>Dikarya</taxon>
        <taxon>Basidiomycota</taxon>
        <taxon>Agaricomycotina</taxon>
        <taxon>Agaricomycetes</taxon>
        <taxon>Cantharellales</taxon>
        <taxon>Tulasnellaceae</taxon>
        <taxon>Tulasnella</taxon>
    </lineage>
</organism>
<evidence type="ECO:0000313" key="3">
    <source>
        <dbReference type="Proteomes" id="UP000054248"/>
    </source>
</evidence>
<feature type="chain" id="PRO_5002180764" evidence="1">
    <location>
        <begin position="18"/>
        <end position="55"/>
    </location>
</feature>